<comment type="caution">
    <text evidence="1">The sequence shown here is derived from an EMBL/GenBank/DDBJ whole genome shotgun (WGS) entry which is preliminary data.</text>
</comment>
<dbReference type="EMBL" id="LAZR01033463">
    <property type="protein sequence ID" value="KKL48003.1"/>
    <property type="molecule type" value="Genomic_DNA"/>
</dbReference>
<name>A0A0F9CF55_9ZZZZ</name>
<evidence type="ECO:0000313" key="1">
    <source>
        <dbReference type="EMBL" id="KKL48003.1"/>
    </source>
</evidence>
<proteinExistence type="predicted"/>
<sequence>MTFDQHNTDGYTDDELTGLNDEFNRRFNLGDWPTTDKDLARKWFADEVAKR</sequence>
<dbReference type="AlphaFoldDB" id="A0A0F9CF55"/>
<reference evidence="1" key="1">
    <citation type="journal article" date="2015" name="Nature">
        <title>Complex archaea that bridge the gap between prokaryotes and eukaryotes.</title>
        <authorList>
            <person name="Spang A."/>
            <person name="Saw J.H."/>
            <person name="Jorgensen S.L."/>
            <person name="Zaremba-Niedzwiedzka K."/>
            <person name="Martijn J."/>
            <person name="Lind A.E."/>
            <person name="van Eijk R."/>
            <person name="Schleper C."/>
            <person name="Guy L."/>
            <person name="Ettema T.J."/>
        </authorList>
    </citation>
    <scope>NUCLEOTIDE SEQUENCE</scope>
</reference>
<organism evidence="1">
    <name type="scientific">marine sediment metagenome</name>
    <dbReference type="NCBI Taxonomy" id="412755"/>
    <lineage>
        <taxon>unclassified sequences</taxon>
        <taxon>metagenomes</taxon>
        <taxon>ecological metagenomes</taxon>
    </lineage>
</organism>
<protein>
    <submittedName>
        <fullName evidence="1">Uncharacterized protein</fullName>
    </submittedName>
</protein>
<accession>A0A0F9CF55</accession>
<gene>
    <name evidence="1" type="ORF">LCGC14_2329860</name>
</gene>